<evidence type="ECO:0000313" key="4">
    <source>
        <dbReference type="EMBL" id="WDY39829.1"/>
    </source>
</evidence>
<feature type="transmembrane region" description="Helical" evidence="2">
    <location>
        <begin position="90"/>
        <end position="110"/>
    </location>
</feature>
<feature type="compositionally biased region" description="Low complexity" evidence="1">
    <location>
        <begin position="43"/>
        <end position="61"/>
    </location>
</feature>
<evidence type="ECO:0000256" key="1">
    <source>
        <dbReference type="SAM" id="MobiDB-lite"/>
    </source>
</evidence>
<evidence type="ECO:0000313" key="5">
    <source>
        <dbReference type="Proteomes" id="UP001221506"/>
    </source>
</evidence>
<feature type="compositionally biased region" description="Polar residues" evidence="1">
    <location>
        <begin position="62"/>
        <end position="85"/>
    </location>
</feature>
<keyword evidence="2" id="KW-0472">Membrane</keyword>
<organism evidence="4 5">
    <name type="scientific">Bifidobacterium longum subsp. longum</name>
    <dbReference type="NCBI Taxonomy" id="1679"/>
    <lineage>
        <taxon>Bacteria</taxon>
        <taxon>Bacillati</taxon>
        <taxon>Actinomycetota</taxon>
        <taxon>Actinomycetes</taxon>
        <taxon>Bifidobacteriales</taxon>
        <taxon>Bifidobacteriaceae</taxon>
        <taxon>Bifidobacterium</taxon>
    </lineage>
</organism>
<accession>A0ABD7WJ75</accession>
<proteinExistence type="predicted"/>
<protein>
    <submittedName>
        <fullName evidence="4">Zinc ribbon domain-containing protein</fullName>
    </submittedName>
</protein>
<dbReference type="RefSeq" id="WP_230578880.1">
    <property type="nucleotide sequence ID" value="NZ_CP011965.1"/>
</dbReference>
<feature type="compositionally biased region" description="Polar residues" evidence="1">
    <location>
        <begin position="31"/>
        <end position="42"/>
    </location>
</feature>
<name>A0ABD7WJ75_BIFLL</name>
<dbReference type="Proteomes" id="UP001221506">
    <property type="component" value="Chromosome"/>
</dbReference>
<evidence type="ECO:0000256" key="2">
    <source>
        <dbReference type="SAM" id="Phobius"/>
    </source>
</evidence>
<evidence type="ECO:0000259" key="3">
    <source>
        <dbReference type="Pfam" id="PF13240"/>
    </source>
</evidence>
<keyword evidence="2" id="KW-0812">Transmembrane</keyword>
<dbReference type="EMBL" id="CP118598">
    <property type="protein sequence ID" value="WDY39829.1"/>
    <property type="molecule type" value="Genomic_DNA"/>
</dbReference>
<gene>
    <name evidence="4" type="ORF">PWA56_07980</name>
</gene>
<dbReference type="InterPro" id="IPR026870">
    <property type="entry name" value="Zinc_ribbon_dom"/>
</dbReference>
<keyword evidence="2" id="KW-1133">Transmembrane helix</keyword>
<feature type="domain" description="Zinc-ribbon" evidence="3">
    <location>
        <begin position="3"/>
        <end position="25"/>
    </location>
</feature>
<dbReference type="Pfam" id="PF13240">
    <property type="entry name" value="Zn_Ribbon_1"/>
    <property type="match status" value="1"/>
</dbReference>
<dbReference type="AlphaFoldDB" id="A0ABD7WJ75"/>
<reference evidence="4 5" key="1">
    <citation type="submission" date="2023-02" db="EMBL/GenBank/DDBJ databases">
        <authorList>
            <person name="Pan L."/>
        </authorList>
    </citation>
    <scope>NUCLEOTIDE SEQUENCE [LARGE SCALE GENOMIC DNA]</scope>
    <source>
        <strain evidence="4 5">F2</strain>
    </source>
</reference>
<sequence>MMYCHKCGAQSAPGQQFCPQCGTKLILSGEPAQSQTSPETKTPSVVVSAPSAESSYSSNPPTQSNSNWQIQAAQSVSRPAPTKSGTSTTVVVTVAVIVAAIIVYIGVGLWTTRYRSFQSAINACETQFDSDDWDSNVGGEYNMFNIGDNGRTLTITANSYNYAIAQCVYDELNMPNSIQTKIDHTRPIDGTQTDKWNGITATWTYSDDELTVILEH</sequence>
<feature type="region of interest" description="Disordered" evidence="1">
    <location>
        <begin position="29"/>
        <end position="85"/>
    </location>
</feature>